<dbReference type="CDD" id="cd08861">
    <property type="entry name" value="OtcD1_ARO-CYC_like"/>
    <property type="match status" value="1"/>
</dbReference>
<evidence type="ECO:0000313" key="2">
    <source>
        <dbReference type="EMBL" id="SFE14727.1"/>
    </source>
</evidence>
<dbReference type="STRING" id="1123323.SAMN05216245_10238"/>
<evidence type="ECO:0000259" key="1">
    <source>
        <dbReference type="Pfam" id="PF03364"/>
    </source>
</evidence>
<feature type="domain" description="Coenzyme Q-binding protein COQ10 START" evidence="1">
    <location>
        <begin position="15"/>
        <end position="134"/>
    </location>
</feature>
<organism evidence="2 3">
    <name type="scientific">Succiniclasticum ruminis DSM 9236</name>
    <dbReference type="NCBI Taxonomy" id="1123323"/>
    <lineage>
        <taxon>Bacteria</taxon>
        <taxon>Bacillati</taxon>
        <taxon>Bacillota</taxon>
        <taxon>Negativicutes</taxon>
        <taxon>Acidaminococcales</taxon>
        <taxon>Acidaminococcaceae</taxon>
        <taxon>Succiniclasticum</taxon>
    </lineage>
</organism>
<dbReference type="Pfam" id="PF03364">
    <property type="entry name" value="Polyketide_cyc"/>
    <property type="match status" value="1"/>
</dbReference>
<dbReference type="RefSeq" id="WP_093912627.1">
    <property type="nucleotide sequence ID" value="NZ_FONL01000002.1"/>
</dbReference>
<keyword evidence="3" id="KW-1185">Reference proteome</keyword>
<accession>A0A1I1Y539</accession>
<protein>
    <submittedName>
        <fullName evidence="2">Ribosome association toxin PasT (RatA) of the RatAB toxin-antitoxin module</fullName>
    </submittedName>
</protein>
<sequence length="144" mass="16633">MPFVKSEIVIKGEKQRIFDVIQDMASYPKFMKNLVSVEVLEKGENYDISHWVSNVDGRKIVWTERDDFYPESFKITYKQTAGDLKKMEGAWEMHDTEEGVNVSLAVDFEFGIPMIAGLLNPILIRKVRENSEDMLQAIKGEIEK</sequence>
<dbReference type="Gene3D" id="3.30.530.20">
    <property type="match status" value="1"/>
</dbReference>
<proteinExistence type="predicted"/>
<dbReference type="AlphaFoldDB" id="A0A1I1Y539"/>
<evidence type="ECO:0000313" key="3">
    <source>
        <dbReference type="Proteomes" id="UP000198896"/>
    </source>
</evidence>
<gene>
    <name evidence="2" type="ORF">SAMN05216245_10238</name>
</gene>
<dbReference type="InterPro" id="IPR023393">
    <property type="entry name" value="START-like_dom_sf"/>
</dbReference>
<dbReference type="Proteomes" id="UP000198896">
    <property type="component" value="Unassembled WGS sequence"/>
</dbReference>
<dbReference type="InterPro" id="IPR005031">
    <property type="entry name" value="COQ10_START"/>
</dbReference>
<reference evidence="2 3" key="1">
    <citation type="submission" date="2016-10" db="EMBL/GenBank/DDBJ databases">
        <authorList>
            <person name="de Groot N.N."/>
        </authorList>
    </citation>
    <scope>NUCLEOTIDE SEQUENCE [LARGE SCALE GENOMIC DNA]</scope>
    <source>
        <strain evidence="2 3">DSM 9236</strain>
    </source>
</reference>
<dbReference type="OrthoDB" id="9795669at2"/>
<name>A0A1I1Y539_9FIRM</name>
<dbReference type="SUPFAM" id="SSF55961">
    <property type="entry name" value="Bet v1-like"/>
    <property type="match status" value="1"/>
</dbReference>
<dbReference type="EMBL" id="FONL01000002">
    <property type="protein sequence ID" value="SFE14727.1"/>
    <property type="molecule type" value="Genomic_DNA"/>
</dbReference>